<dbReference type="Gene3D" id="3.60.15.10">
    <property type="entry name" value="Ribonuclease Z/Hydroxyacylglutathione hydrolase-like"/>
    <property type="match status" value="1"/>
</dbReference>
<evidence type="ECO:0000313" key="1">
    <source>
        <dbReference type="EMBL" id="GAA1387953.1"/>
    </source>
</evidence>
<dbReference type="SUPFAM" id="SSF56281">
    <property type="entry name" value="Metallo-hydrolase/oxidoreductase"/>
    <property type="match status" value="1"/>
</dbReference>
<sequence length="278" mass="30326">MYLADRPLCPRCGVQFPLGDGTGPCPICTDEREYVDWDGQRWTTPARLRADGFRGEVREEVPGLWGVGTTPDLGIGQRALLVPGDGGNVLWDCTALLDDDTVARVHELGGIAAIAISHPHYYSTMSAWSREFGDVPIHVHAADLDWVPRGAEVEPWSGTEREILPGRTLVHLGVHFAGGAVLHWADGTDGHGAICAGDIVTVVPDRRWVGFMYSYPNLIPAHPDVVRHAVRTLSGYRYRALHGAWWGHVVQGDAHAAVVRSAARYLRHLGLEPDTEGG</sequence>
<comment type="caution">
    <text evidence="1">The sequence shown here is derived from an EMBL/GenBank/DDBJ whole genome shotgun (WGS) entry which is preliminary data.</text>
</comment>
<evidence type="ECO:0008006" key="3">
    <source>
        <dbReference type="Google" id="ProtNLM"/>
    </source>
</evidence>
<reference evidence="2" key="1">
    <citation type="journal article" date="2019" name="Int. J. Syst. Evol. Microbiol.">
        <title>The Global Catalogue of Microorganisms (GCM) 10K type strain sequencing project: providing services to taxonomists for standard genome sequencing and annotation.</title>
        <authorList>
            <consortium name="The Broad Institute Genomics Platform"/>
            <consortium name="The Broad Institute Genome Sequencing Center for Infectious Disease"/>
            <person name="Wu L."/>
            <person name="Ma J."/>
        </authorList>
    </citation>
    <scope>NUCLEOTIDE SEQUENCE [LARGE SCALE GENOMIC DNA]</scope>
    <source>
        <strain evidence="2">JCM 11896</strain>
    </source>
</reference>
<proteinExistence type="predicted"/>
<dbReference type="InterPro" id="IPR036866">
    <property type="entry name" value="RibonucZ/Hydroxyglut_hydro"/>
</dbReference>
<dbReference type="PANTHER" id="PTHR36839">
    <property type="entry name" value="METALLO-BETA-LACTAMASE FAMILY PROTEIN (AFU_ORTHOLOGUE AFUA_5G12770)"/>
    <property type="match status" value="1"/>
</dbReference>
<dbReference type="Proteomes" id="UP001501414">
    <property type="component" value="Unassembled WGS sequence"/>
</dbReference>
<protein>
    <recommendedName>
        <fullName evidence="3">MBL fold metallo-hydrolase</fullName>
    </recommendedName>
</protein>
<dbReference type="EMBL" id="BAAAJK010000007">
    <property type="protein sequence ID" value="GAA1387953.1"/>
    <property type="molecule type" value="Genomic_DNA"/>
</dbReference>
<organism evidence="1 2">
    <name type="scientific">Pseudonocardia kongjuensis</name>
    <dbReference type="NCBI Taxonomy" id="102227"/>
    <lineage>
        <taxon>Bacteria</taxon>
        <taxon>Bacillati</taxon>
        <taxon>Actinomycetota</taxon>
        <taxon>Actinomycetes</taxon>
        <taxon>Pseudonocardiales</taxon>
        <taxon>Pseudonocardiaceae</taxon>
        <taxon>Pseudonocardia</taxon>
    </lineage>
</organism>
<accession>A0ABP4IDB4</accession>
<dbReference type="PANTHER" id="PTHR36839:SF1">
    <property type="entry name" value="METALLO-BETA-LACTAMASE FAMILY PROTEIN (AFU_ORTHOLOGUE AFUA_5G12770)"/>
    <property type="match status" value="1"/>
</dbReference>
<gene>
    <name evidence="1" type="ORF">GCM10009613_24590</name>
</gene>
<dbReference type="RefSeq" id="WP_344021623.1">
    <property type="nucleotide sequence ID" value="NZ_BAAAJK010000007.1"/>
</dbReference>
<name>A0ABP4IDB4_9PSEU</name>
<keyword evidence="2" id="KW-1185">Reference proteome</keyword>
<evidence type="ECO:0000313" key="2">
    <source>
        <dbReference type="Proteomes" id="UP001501414"/>
    </source>
</evidence>